<dbReference type="RefSeq" id="XP_011131095.1">
    <property type="nucleotide sequence ID" value="XM_011132793.1"/>
</dbReference>
<sequence length="226" mass="24614">MKVASLHVDPQQGFSELCPTELPVEGALSIVDGLLEMSKRSDYVCVSKDAHPARPVWQNQDLSLCGQLISQSGRAAAEGQKGKECNADRYWPLHCVVGTSGGSLLPGLPSLTSYDFVVWKGIEPDLHPYGACYHDLQGRLSTGLIEWLKSKNIDLVLVGGLATDYCVLQTVLQLQRAGLQVVLCKFACKGIAPETTRDALKQMAAAGCEIVDSSSELDEQIQWRRQ</sequence>
<proteinExistence type="inferred from homology"/>
<gene>
    <name evidence="9" type="ORF">GNI_099230</name>
</gene>
<name>A0A023B4M9_GRENI</name>
<evidence type="ECO:0000256" key="3">
    <source>
        <dbReference type="ARBA" id="ARBA00022723"/>
    </source>
</evidence>
<dbReference type="PANTHER" id="PTHR11080:SF2">
    <property type="entry name" value="LD05707P"/>
    <property type="match status" value="1"/>
</dbReference>
<dbReference type="OrthoDB" id="1739143at2759"/>
<dbReference type="GeneID" id="22913512"/>
<comment type="pathway">
    <text evidence="5">Cofactor biosynthesis; nicotinate biosynthesis; nicotinate from nicotinamide: step 1/1.</text>
</comment>
<keyword evidence="3" id="KW-0479">Metal-binding</keyword>
<dbReference type="SUPFAM" id="SSF52499">
    <property type="entry name" value="Isochorismatase-like hydrolases"/>
    <property type="match status" value="1"/>
</dbReference>
<evidence type="ECO:0000313" key="10">
    <source>
        <dbReference type="Proteomes" id="UP000019763"/>
    </source>
</evidence>
<dbReference type="Gene3D" id="3.40.50.850">
    <property type="entry name" value="Isochorismatase-like"/>
    <property type="match status" value="1"/>
</dbReference>
<organism evidence="9 10">
    <name type="scientific">Gregarina niphandrodes</name>
    <name type="common">Septate eugregarine</name>
    <dbReference type="NCBI Taxonomy" id="110365"/>
    <lineage>
        <taxon>Eukaryota</taxon>
        <taxon>Sar</taxon>
        <taxon>Alveolata</taxon>
        <taxon>Apicomplexa</taxon>
        <taxon>Conoidasida</taxon>
        <taxon>Gregarinasina</taxon>
        <taxon>Eugregarinorida</taxon>
        <taxon>Gregarinidae</taxon>
        <taxon>Gregarina</taxon>
    </lineage>
</organism>
<dbReference type="Pfam" id="PF00857">
    <property type="entry name" value="Isochorismatase"/>
    <property type="match status" value="1"/>
</dbReference>
<dbReference type="InterPro" id="IPR036380">
    <property type="entry name" value="Isochorismatase-like_sf"/>
</dbReference>
<dbReference type="InterPro" id="IPR000868">
    <property type="entry name" value="Isochorismatase-like_dom"/>
</dbReference>
<dbReference type="InterPro" id="IPR052347">
    <property type="entry name" value="Isochorismatase_Nicotinamidase"/>
</dbReference>
<keyword evidence="10" id="KW-1185">Reference proteome</keyword>
<evidence type="ECO:0000256" key="6">
    <source>
        <dbReference type="ARBA" id="ARBA00039017"/>
    </source>
</evidence>
<comment type="caution">
    <text evidence="9">The sequence shown here is derived from an EMBL/GenBank/DDBJ whole genome shotgun (WGS) entry which is preliminary data.</text>
</comment>
<evidence type="ECO:0000256" key="5">
    <source>
        <dbReference type="ARBA" id="ARBA00037900"/>
    </source>
</evidence>
<feature type="domain" description="Isochorismatase-like" evidence="8">
    <location>
        <begin position="132"/>
        <end position="213"/>
    </location>
</feature>
<accession>A0A023B4M9</accession>
<evidence type="ECO:0000256" key="7">
    <source>
        <dbReference type="ARBA" id="ARBA00043224"/>
    </source>
</evidence>
<dbReference type="VEuPathDB" id="CryptoDB:GNI_099230"/>
<evidence type="ECO:0000256" key="2">
    <source>
        <dbReference type="ARBA" id="ARBA00022642"/>
    </source>
</evidence>
<reference evidence="9" key="1">
    <citation type="submission" date="2013-12" db="EMBL/GenBank/DDBJ databases">
        <authorList>
            <person name="Omoto C.K."/>
            <person name="Sibley D."/>
            <person name="Venepally P."/>
            <person name="Hadjithomas M."/>
            <person name="Karamycheva S."/>
            <person name="Brunk B."/>
            <person name="Roos D."/>
            <person name="Caler E."/>
            <person name="Lorenzi H."/>
        </authorList>
    </citation>
    <scope>NUCLEOTIDE SEQUENCE</scope>
</reference>
<evidence type="ECO:0000256" key="1">
    <source>
        <dbReference type="ARBA" id="ARBA00006336"/>
    </source>
</evidence>
<comment type="similarity">
    <text evidence="1">Belongs to the isochorismatase family.</text>
</comment>
<dbReference type="EC" id="3.5.1.19" evidence="6"/>
<dbReference type="Proteomes" id="UP000019763">
    <property type="component" value="Unassembled WGS sequence"/>
</dbReference>
<dbReference type="GO" id="GO:0008936">
    <property type="term" value="F:nicotinamidase activity"/>
    <property type="evidence" value="ECO:0007669"/>
    <property type="project" value="UniProtKB-EC"/>
</dbReference>
<dbReference type="EMBL" id="AFNH02000744">
    <property type="protein sequence ID" value="EZG57136.1"/>
    <property type="molecule type" value="Genomic_DNA"/>
</dbReference>
<evidence type="ECO:0000313" key="9">
    <source>
        <dbReference type="EMBL" id="EZG57136.1"/>
    </source>
</evidence>
<evidence type="ECO:0000256" key="4">
    <source>
        <dbReference type="ARBA" id="ARBA00022801"/>
    </source>
</evidence>
<keyword evidence="4 9" id="KW-0378">Hydrolase</keyword>
<dbReference type="PANTHER" id="PTHR11080">
    <property type="entry name" value="PYRAZINAMIDASE/NICOTINAMIDASE"/>
    <property type="match status" value="1"/>
</dbReference>
<keyword evidence="2" id="KW-0662">Pyridine nucleotide biosynthesis</keyword>
<evidence type="ECO:0000259" key="8">
    <source>
        <dbReference type="Pfam" id="PF00857"/>
    </source>
</evidence>
<dbReference type="GO" id="GO:0046872">
    <property type="term" value="F:metal ion binding"/>
    <property type="evidence" value="ECO:0007669"/>
    <property type="project" value="UniProtKB-KW"/>
</dbReference>
<dbReference type="AlphaFoldDB" id="A0A023B4M9"/>
<protein>
    <recommendedName>
        <fullName evidence="6">nicotinamidase</fullName>
        <ecNumber evidence="6">3.5.1.19</ecNumber>
    </recommendedName>
    <alternativeName>
        <fullName evidence="7">Nicotinamide deamidase</fullName>
    </alternativeName>
</protein>
<dbReference type="GO" id="GO:0019363">
    <property type="term" value="P:pyridine nucleotide biosynthetic process"/>
    <property type="evidence" value="ECO:0007669"/>
    <property type="project" value="UniProtKB-KW"/>
</dbReference>